<proteinExistence type="predicted"/>
<dbReference type="InterPro" id="IPR052028">
    <property type="entry name" value="HipA_Ser/Thr_kinase"/>
</dbReference>
<dbReference type="GO" id="GO:0004674">
    <property type="term" value="F:protein serine/threonine kinase activity"/>
    <property type="evidence" value="ECO:0007669"/>
    <property type="project" value="TreeGrafter"/>
</dbReference>
<protein>
    <submittedName>
        <fullName evidence="2">HipA domain-containing protein</fullName>
    </submittedName>
</protein>
<dbReference type="EMBL" id="AGDV01000020">
    <property type="protein sequence ID" value="EMB31537.1"/>
    <property type="molecule type" value="Genomic_DNA"/>
</dbReference>
<sequence>MKNIFRTADVYVYNNFAGKLCETDEGYSFSYDKTYIEAGYNHPVSLTLPIREEPYKSKTLFSFFDGLIPEGWLLDIVSRNWKIDTKDRFALLLVACKDPIGNVSIREEKI</sequence>
<dbReference type="PATRIC" id="fig|999432.5.peg.1989"/>
<dbReference type="NCBIfam" id="TIGR03071">
    <property type="entry name" value="couple_hipA"/>
    <property type="match status" value="1"/>
</dbReference>
<dbReference type="PANTHER" id="PTHR37419:SF6">
    <property type="entry name" value="KINASE HI_0665-RELATED"/>
    <property type="match status" value="1"/>
</dbReference>
<feature type="domain" description="HipA N-terminal subdomain 1" evidence="1">
    <location>
        <begin position="8"/>
        <end position="105"/>
    </location>
</feature>
<comment type="caution">
    <text evidence="2">The sequence shown here is derived from an EMBL/GenBank/DDBJ whole genome shotgun (WGS) entry which is preliminary data.</text>
</comment>
<dbReference type="Proteomes" id="UP000011705">
    <property type="component" value="Chromosome"/>
</dbReference>
<organism evidence="2">
    <name type="scientific">Treponema denticola H-22</name>
    <dbReference type="NCBI Taxonomy" id="999432"/>
    <lineage>
        <taxon>Bacteria</taxon>
        <taxon>Pseudomonadati</taxon>
        <taxon>Spirochaetota</taxon>
        <taxon>Spirochaetia</taxon>
        <taxon>Spirochaetales</taxon>
        <taxon>Treponemataceae</taxon>
        <taxon>Treponema</taxon>
    </lineage>
</organism>
<dbReference type="PANTHER" id="PTHR37419">
    <property type="entry name" value="SERINE/THREONINE-PROTEIN KINASE TOXIN HIPA"/>
    <property type="match status" value="1"/>
</dbReference>
<gene>
    <name evidence="2" type="ORF">HMPREF9726_01917</name>
</gene>
<dbReference type="AlphaFoldDB" id="A0A0E2E2E3"/>
<dbReference type="RefSeq" id="WP_002685228.1">
    <property type="nucleotide sequence ID" value="NZ_CM001795.1"/>
</dbReference>
<evidence type="ECO:0000313" key="2">
    <source>
        <dbReference type="EMBL" id="EMB31537.1"/>
    </source>
</evidence>
<dbReference type="HOGENOM" id="CLU_168268_1_0_12"/>
<accession>A0A0E2E2E3</accession>
<evidence type="ECO:0000259" key="1">
    <source>
        <dbReference type="Pfam" id="PF13657"/>
    </source>
</evidence>
<dbReference type="InterPro" id="IPR017508">
    <property type="entry name" value="HipA_N1"/>
</dbReference>
<dbReference type="Pfam" id="PF13657">
    <property type="entry name" value="Couple_hipA"/>
    <property type="match status" value="1"/>
</dbReference>
<reference evidence="2" key="1">
    <citation type="submission" date="2012-01" db="EMBL/GenBank/DDBJ databases">
        <title>The Genome Sequence of Treponema denticola H-22.</title>
        <authorList>
            <consortium name="The Broad Institute Genome Sequencing Platform"/>
            <person name="Earl A."/>
            <person name="Ward D."/>
            <person name="Feldgarden M."/>
            <person name="Gevers D."/>
            <person name="Blanton J.M."/>
            <person name="Fenno C.J."/>
            <person name="Baranova O.V."/>
            <person name="Mathney J."/>
            <person name="Dewhirst F.E."/>
            <person name="Izard J."/>
            <person name="Young S.K."/>
            <person name="Zeng Q."/>
            <person name="Gargeya S."/>
            <person name="Fitzgerald M."/>
            <person name="Haas B."/>
            <person name="Abouelleil A."/>
            <person name="Alvarado L."/>
            <person name="Arachchi H.M."/>
            <person name="Berlin A."/>
            <person name="Chapman S.B."/>
            <person name="Gearin G."/>
            <person name="Goldberg J."/>
            <person name="Griggs A."/>
            <person name="Gujja S."/>
            <person name="Hansen M."/>
            <person name="Heiman D."/>
            <person name="Howarth C."/>
            <person name="Larimer J."/>
            <person name="Lui A."/>
            <person name="MacDonald P.J.P."/>
            <person name="McCowen C."/>
            <person name="Montmayeur A."/>
            <person name="Murphy C."/>
            <person name="Neiman D."/>
            <person name="Pearson M."/>
            <person name="Priest M."/>
            <person name="Roberts A."/>
            <person name="Saif S."/>
            <person name="Shea T."/>
            <person name="Sisk P."/>
            <person name="Stolte C."/>
            <person name="Sykes S."/>
            <person name="Wortman J."/>
            <person name="Nusbaum C."/>
            <person name="Birren B."/>
        </authorList>
    </citation>
    <scope>NUCLEOTIDE SEQUENCE [LARGE SCALE GENOMIC DNA]</scope>
    <source>
        <strain evidence="2">H-22</strain>
    </source>
</reference>
<dbReference type="GO" id="GO:0005829">
    <property type="term" value="C:cytosol"/>
    <property type="evidence" value="ECO:0007669"/>
    <property type="project" value="TreeGrafter"/>
</dbReference>
<name>A0A0E2E2E3_TREDN</name>